<evidence type="ECO:0000256" key="2">
    <source>
        <dbReference type="ARBA" id="ARBA00022475"/>
    </source>
</evidence>
<keyword evidence="3 6" id="KW-0812">Transmembrane</keyword>
<keyword evidence="8" id="KW-1185">Reference proteome</keyword>
<feature type="transmembrane region" description="Helical" evidence="6">
    <location>
        <begin position="486"/>
        <end position="507"/>
    </location>
</feature>
<comment type="subcellular location">
    <subcellularLocation>
        <location evidence="1">Cell membrane</location>
        <topology evidence="1">Multi-pass membrane protein</topology>
    </subcellularLocation>
</comment>
<dbReference type="PANTHER" id="PTHR30250">
    <property type="entry name" value="PST FAMILY PREDICTED COLANIC ACID TRANSPORTER"/>
    <property type="match status" value="1"/>
</dbReference>
<evidence type="ECO:0000256" key="5">
    <source>
        <dbReference type="ARBA" id="ARBA00023136"/>
    </source>
</evidence>
<feature type="transmembrane region" description="Helical" evidence="6">
    <location>
        <begin position="122"/>
        <end position="143"/>
    </location>
</feature>
<proteinExistence type="predicted"/>
<dbReference type="InterPro" id="IPR024923">
    <property type="entry name" value="PG_synth_SpoVB"/>
</dbReference>
<organism evidence="7 8">
    <name type="scientific">Clostridium gelidum</name>
    <dbReference type="NCBI Taxonomy" id="704125"/>
    <lineage>
        <taxon>Bacteria</taxon>
        <taxon>Bacillati</taxon>
        <taxon>Bacillota</taxon>
        <taxon>Clostridia</taxon>
        <taxon>Eubacteriales</taxon>
        <taxon>Clostridiaceae</taxon>
        <taxon>Clostridium</taxon>
    </lineage>
</organism>
<feature type="transmembrane region" description="Helical" evidence="6">
    <location>
        <begin position="12"/>
        <end position="33"/>
    </location>
</feature>
<dbReference type="RefSeq" id="WP_224033880.1">
    <property type="nucleotide sequence ID" value="NZ_AP024849.1"/>
</dbReference>
<dbReference type="Pfam" id="PF01943">
    <property type="entry name" value="Polysacc_synt"/>
    <property type="match status" value="1"/>
</dbReference>
<keyword evidence="5 6" id="KW-0472">Membrane</keyword>
<feature type="transmembrane region" description="Helical" evidence="6">
    <location>
        <begin position="191"/>
        <end position="210"/>
    </location>
</feature>
<dbReference type="CDD" id="cd13124">
    <property type="entry name" value="MATE_SpoVB_like"/>
    <property type="match status" value="1"/>
</dbReference>
<feature type="transmembrane region" description="Helical" evidence="6">
    <location>
        <begin position="290"/>
        <end position="314"/>
    </location>
</feature>
<feature type="transmembrane region" description="Helical" evidence="6">
    <location>
        <begin position="95"/>
        <end position="116"/>
    </location>
</feature>
<protein>
    <submittedName>
        <fullName evidence="7">Stage V sporulation protein B</fullName>
    </submittedName>
</protein>
<feature type="transmembrane region" description="Helical" evidence="6">
    <location>
        <begin position="389"/>
        <end position="410"/>
    </location>
</feature>
<dbReference type="PANTHER" id="PTHR30250:SF21">
    <property type="entry name" value="LIPID II FLIPPASE MURJ"/>
    <property type="match status" value="1"/>
</dbReference>
<sequence length="539" mass="58756">MEERSAQSSSNRGFLILSIAGLLTKVISVFYIPLLQRIIGLDGYGIYQNCYEVFLFAYAVTNLGTQPAIAKVVAELTALGKPNDAVRALKISRTLLALVGATLTIFLMLFAFPIGNLIKNPAASYGILMLAPSIFVTSILSSYRGYFQGRNSMTAIAVSQVLEQVINILISLTCAFFLVKISIAYGSAGGTIGTSIGAFVACLYMVYIYGKKKFEEDSVEAQGTNKRVRTKHIIKKLIKYGLPITLCSGLQNFGSLVDMVNVNSRLAVAGFNMQQSQVLYGVLGRYKTLLSVPLIIVTALGTTVLPAVVTAMALKDKKEVRRKTTFAFRITFIITIPAAIGLSALGSEVFELLYGTEQGFELMVIGSVVLILMAVVQIQTVILQSMNKLYFVLGTFIIGIALKVIANYILVGMPSINILGVVAGNFLWFAIPMFLNQIKLKKVLRVKIPMFRSIIKPLIASVIMAGAIFGLKKFVLILMVLTNGSIMLKGVTTLLIIAIGGLVYLYLMLVLGGIKKSDIDSISPRIFKLLPRFLRMKLK</sequence>
<feature type="transmembrane region" description="Helical" evidence="6">
    <location>
        <begin position="457"/>
        <end position="480"/>
    </location>
</feature>
<keyword evidence="2" id="KW-1003">Cell membrane</keyword>
<dbReference type="Proteomes" id="UP000824633">
    <property type="component" value="Chromosome"/>
</dbReference>
<evidence type="ECO:0000313" key="8">
    <source>
        <dbReference type="Proteomes" id="UP000824633"/>
    </source>
</evidence>
<dbReference type="PIRSF" id="PIRSF038958">
    <property type="entry name" value="PG_synth_SpoVB"/>
    <property type="match status" value="1"/>
</dbReference>
<reference evidence="8" key="1">
    <citation type="submission" date="2021-07" db="EMBL/GenBank/DDBJ databases">
        <title>Complete genome sequencing of a Clostridium isolate.</title>
        <authorList>
            <person name="Ueki A."/>
            <person name="Tonouchi A."/>
        </authorList>
    </citation>
    <scope>NUCLEOTIDE SEQUENCE [LARGE SCALE GENOMIC DNA]</scope>
    <source>
        <strain evidence="8">C5S11</strain>
    </source>
</reference>
<evidence type="ECO:0000256" key="4">
    <source>
        <dbReference type="ARBA" id="ARBA00022989"/>
    </source>
</evidence>
<feature type="transmembrane region" description="Helical" evidence="6">
    <location>
        <begin position="362"/>
        <end position="382"/>
    </location>
</feature>
<gene>
    <name evidence="7" type="ORF">psyc5s11_36140</name>
</gene>
<name>A0ABM7T6A3_9CLOT</name>
<evidence type="ECO:0000313" key="7">
    <source>
        <dbReference type="EMBL" id="BCZ47547.1"/>
    </source>
</evidence>
<accession>A0ABM7T6A3</accession>
<evidence type="ECO:0000256" key="3">
    <source>
        <dbReference type="ARBA" id="ARBA00022692"/>
    </source>
</evidence>
<feature type="transmembrane region" description="Helical" evidence="6">
    <location>
        <begin position="164"/>
        <end position="185"/>
    </location>
</feature>
<evidence type="ECO:0000256" key="1">
    <source>
        <dbReference type="ARBA" id="ARBA00004651"/>
    </source>
</evidence>
<dbReference type="EMBL" id="AP024849">
    <property type="protein sequence ID" value="BCZ47547.1"/>
    <property type="molecule type" value="Genomic_DNA"/>
</dbReference>
<dbReference type="InterPro" id="IPR050833">
    <property type="entry name" value="Poly_Biosynth_Transport"/>
</dbReference>
<dbReference type="InterPro" id="IPR002797">
    <property type="entry name" value="Polysacc_synth"/>
</dbReference>
<feature type="transmembrane region" description="Helical" evidence="6">
    <location>
        <begin position="326"/>
        <end position="350"/>
    </location>
</feature>
<feature type="transmembrane region" description="Helical" evidence="6">
    <location>
        <begin position="416"/>
        <end position="436"/>
    </location>
</feature>
<evidence type="ECO:0000256" key="6">
    <source>
        <dbReference type="SAM" id="Phobius"/>
    </source>
</evidence>
<keyword evidence="4 6" id="KW-1133">Transmembrane helix</keyword>